<proteinExistence type="predicted"/>
<dbReference type="OrthoDB" id="2448891at2759"/>
<accession>A0A9W4SM19</accession>
<gene>
    <name evidence="1" type="ORF">FWILDA_LOCUS6569</name>
</gene>
<keyword evidence="2" id="KW-1185">Reference proteome</keyword>
<comment type="caution">
    <text evidence="1">The sequence shown here is derived from an EMBL/GenBank/DDBJ whole genome shotgun (WGS) entry which is preliminary data.</text>
</comment>
<dbReference type="Proteomes" id="UP001153678">
    <property type="component" value="Unassembled WGS sequence"/>
</dbReference>
<name>A0A9W4SM19_9GLOM</name>
<sequence length="629" mass="73958">MEDDFSKELIYLTNLTNINPENKFTQKDKIHIFSYFTKNKDQKKDAWLFLQSLQTENDKLEYLKTFITSDLNAAKPAKDEIIKFWNKLSEAQIIFLRSQDMEFEFLPTRFELKDETSLEYTLRPTVAHEFKNNKYFTQNKFVTQNILDDLLKKSDELEDNCAAILCLPDGVFFLGEEKFRSHLLIRNCYLQLTRLLKNGPSKYGCVITGTPGIGKTYFGLFLLYYIRLYYPDSTVIWHKADSQFGTSYCFFPSGEVQIGHFNCFRSIASERKNFYLVDAQVPEGCSAYTILLTSPKQDLFNNFIKPYGFTKYYMPIWDHNEIITLWNACYENIMNTRDERFTLEIVETLMGMWGPIPRSILENWDDALYNEKEFETLIHEIDLKNCMKSVNEAGMSKNSASGRLIHIHVGPNFTDKHYQFASSLVSHTLINLYEKQLGNDLRDLITCSSNQSPIASYRGNLFEDIAHKELSKGGRFRIRELKKGVNTTEIKDKEVEKLEYNWFTTMKHVREDCYNRPKSKIFETIDSFSLEKCDRTLALYQITVSMNHGIKAKGLKVFKRSKWDNSSKKFIEWDESFKLYFVVPSENFETFPWQSYRTKTNNSIKNHPQWIKEIPQYALEIRLDREQIG</sequence>
<dbReference type="PANTHER" id="PTHR33129:SF1">
    <property type="entry name" value="ATP-BINDING PROTEIN"/>
    <property type="match status" value="1"/>
</dbReference>
<reference evidence="1" key="1">
    <citation type="submission" date="2022-08" db="EMBL/GenBank/DDBJ databases">
        <authorList>
            <person name="Kallberg Y."/>
            <person name="Tangrot J."/>
            <person name="Rosling A."/>
        </authorList>
    </citation>
    <scope>NUCLEOTIDE SEQUENCE</scope>
    <source>
        <strain evidence="1">Wild A</strain>
    </source>
</reference>
<dbReference type="SUPFAM" id="SSF52540">
    <property type="entry name" value="P-loop containing nucleoside triphosphate hydrolases"/>
    <property type="match status" value="1"/>
</dbReference>
<dbReference type="PANTHER" id="PTHR33129">
    <property type="entry name" value="PROTEIN KINASE DOMAIN-CONTAINING PROTEIN-RELATED"/>
    <property type="match status" value="1"/>
</dbReference>
<evidence type="ECO:0000313" key="1">
    <source>
        <dbReference type="EMBL" id="CAI2174390.1"/>
    </source>
</evidence>
<dbReference type="InterPro" id="IPR027417">
    <property type="entry name" value="P-loop_NTPase"/>
</dbReference>
<dbReference type="AlphaFoldDB" id="A0A9W4SM19"/>
<protein>
    <submittedName>
        <fullName evidence="1">15429_t:CDS:1</fullName>
    </submittedName>
</protein>
<dbReference type="EMBL" id="CAMKVN010001205">
    <property type="protein sequence ID" value="CAI2174390.1"/>
    <property type="molecule type" value="Genomic_DNA"/>
</dbReference>
<organism evidence="1 2">
    <name type="scientific">Funneliformis geosporum</name>
    <dbReference type="NCBI Taxonomy" id="1117311"/>
    <lineage>
        <taxon>Eukaryota</taxon>
        <taxon>Fungi</taxon>
        <taxon>Fungi incertae sedis</taxon>
        <taxon>Mucoromycota</taxon>
        <taxon>Glomeromycotina</taxon>
        <taxon>Glomeromycetes</taxon>
        <taxon>Glomerales</taxon>
        <taxon>Glomeraceae</taxon>
        <taxon>Funneliformis</taxon>
    </lineage>
</organism>
<dbReference type="InterPro" id="IPR052980">
    <property type="entry name" value="Crinkler_effector"/>
</dbReference>
<evidence type="ECO:0000313" key="2">
    <source>
        <dbReference type="Proteomes" id="UP001153678"/>
    </source>
</evidence>